<dbReference type="Pfam" id="PF14604">
    <property type="entry name" value="SH3_9"/>
    <property type="match status" value="1"/>
</dbReference>
<keyword evidence="5" id="KW-1185">Reference proteome</keyword>
<dbReference type="Proteomes" id="UP000812440">
    <property type="component" value="Unassembled WGS sequence"/>
</dbReference>
<dbReference type="EMBL" id="JAACNH010000842">
    <property type="protein sequence ID" value="KAG8430563.1"/>
    <property type="molecule type" value="Genomic_DNA"/>
</dbReference>
<feature type="non-terminal residue" evidence="4">
    <location>
        <position position="259"/>
    </location>
</feature>
<dbReference type="PROSITE" id="PS50002">
    <property type="entry name" value="SH3"/>
    <property type="match status" value="1"/>
</dbReference>
<evidence type="ECO:0000259" key="3">
    <source>
        <dbReference type="PROSITE" id="PS50002"/>
    </source>
</evidence>
<evidence type="ECO:0000313" key="4">
    <source>
        <dbReference type="EMBL" id="KAG8430563.1"/>
    </source>
</evidence>
<organism evidence="4 5">
    <name type="scientific">Hymenochirus boettgeri</name>
    <name type="common">Congo dwarf clawed frog</name>
    <dbReference type="NCBI Taxonomy" id="247094"/>
    <lineage>
        <taxon>Eukaryota</taxon>
        <taxon>Metazoa</taxon>
        <taxon>Chordata</taxon>
        <taxon>Craniata</taxon>
        <taxon>Vertebrata</taxon>
        <taxon>Euteleostomi</taxon>
        <taxon>Amphibia</taxon>
        <taxon>Batrachia</taxon>
        <taxon>Anura</taxon>
        <taxon>Pipoidea</taxon>
        <taxon>Pipidae</taxon>
        <taxon>Pipinae</taxon>
        <taxon>Hymenochirus</taxon>
    </lineage>
</organism>
<keyword evidence="1 2" id="KW-0728">SH3 domain</keyword>
<evidence type="ECO:0000313" key="5">
    <source>
        <dbReference type="Proteomes" id="UP000812440"/>
    </source>
</evidence>
<comment type="caution">
    <text evidence="4">The sequence shown here is derived from an EMBL/GenBank/DDBJ whole genome shotgun (WGS) entry which is preliminary data.</text>
</comment>
<name>A0A8T2IFD4_9PIPI</name>
<gene>
    <name evidence="4" type="ORF">GDO86_020380</name>
</gene>
<evidence type="ECO:0000256" key="1">
    <source>
        <dbReference type="ARBA" id="ARBA00022443"/>
    </source>
</evidence>
<dbReference type="InterPro" id="IPR001452">
    <property type="entry name" value="SH3_domain"/>
</dbReference>
<feature type="domain" description="SH3" evidence="3">
    <location>
        <begin position="187"/>
        <end position="252"/>
    </location>
</feature>
<reference evidence="4" key="1">
    <citation type="thesis" date="2020" institute="ProQuest LLC" country="789 East Eisenhower Parkway, Ann Arbor, MI, USA">
        <title>Comparative Genomics and Chromosome Evolution.</title>
        <authorList>
            <person name="Mudd A.B."/>
        </authorList>
    </citation>
    <scope>NUCLEOTIDE SEQUENCE</scope>
    <source>
        <strain evidence="4">Female2</strain>
        <tissue evidence="4">Blood</tissue>
    </source>
</reference>
<dbReference type="AlphaFoldDB" id="A0A8T2IFD4"/>
<dbReference type="OrthoDB" id="414418at2759"/>
<dbReference type="SMART" id="SM00326">
    <property type="entry name" value="SH3"/>
    <property type="match status" value="1"/>
</dbReference>
<sequence length="259" mass="29537">MAEKRLKCHHQDPTLDDPIPQEYILYLVPSGPFRKALDTFWDESLRLCGRNKAHSSFPHITLCDFFTCEDWKVETLYSALKITGDQTLSTFPRQVTLSLYSSSSFIGFFLNEGQANIIRKFIDLFCKEVTKLADCTVKPVTKQLHLTLAHKFSPHHQGTLEHLAKSISPTQSCEWEAIIFSRDMRFVHYKTLRALFPFEPKNDDELSVSAGEVVFVDRTQVSTATSGWIMAVSNTTGCRGLIPENYLENVADTVTWIKH</sequence>
<protein>
    <recommendedName>
        <fullName evidence="3">SH3 domain-containing protein</fullName>
    </recommendedName>
</protein>
<dbReference type="Gene3D" id="2.30.30.40">
    <property type="entry name" value="SH3 Domains"/>
    <property type="match status" value="1"/>
</dbReference>
<accession>A0A8T2IFD4</accession>
<evidence type="ECO:0000256" key="2">
    <source>
        <dbReference type="PROSITE-ProRule" id="PRU00192"/>
    </source>
</evidence>
<proteinExistence type="predicted"/>
<dbReference type="SUPFAM" id="SSF50044">
    <property type="entry name" value="SH3-domain"/>
    <property type="match status" value="1"/>
</dbReference>
<dbReference type="InterPro" id="IPR036028">
    <property type="entry name" value="SH3-like_dom_sf"/>
</dbReference>